<dbReference type="GO" id="GO:1990247">
    <property type="term" value="F:N6-methyladenosine-containing RNA reader activity"/>
    <property type="evidence" value="ECO:0007669"/>
    <property type="project" value="TreeGrafter"/>
</dbReference>
<feature type="compositionally biased region" description="Gly residues" evidence="1">
    <location>
        <begin position="85"/>
        <end position="105"/>
    </location>
</feature>
<gene>
    <name evidence="3" type="ORF">IAR55_003446</name>
</gene>
<evidence type="ECO:0000313" key="3">
    <source>
        <dbReference type="EMBL" id="KAK8854707.1"/>
    </source>
</evidence>
<dbReference type="GO" id="GO:0061157">
    <property type="term" value="P:mRNA destabilization"/>
    <property type="evidence" value="ECO:0007669"/>
    <property type="project" value="TreeGrafter"/>
</dbReference>
<dbReference type="Gene3D" id="3.10.590.10">
    <property type="entry name" value="ph1033 like domains"/>
    <property type="match status" value="1"/>
</dbReference>
<feature type="compositionally biased region" description="Low complexity" evidence="1">
    <location>
        <begin position="61"/>
        <end position="84"/>
    </location>
</feature>
<keyword evidence="4" id="KW-1185">Reference proteome</keyword>
<feature type="compositionally biased region" description="Basic and acidic residues" evidence="1">
    <location>
        <begin position="130"/>
        <end position="141"/>
    </location>
</feature>
<feature type="region of interest" description="Disordered" evidence="1">
    <location>
        <begin position="1"/>
        <end position="232"/>
    </location>
</feature>
<dbReference type="AlphaFoldDB" id="A0AAW0YYN8"/>
<proteinExistence type="predicted"/>
<feature type="compositionally biased region" description="Low complexity" evidence="1">
    <location>
        <begin position="219"/>
        <end position="232"/>
    </location>
</feature>
<feature type="compositionally biased region" description="Polar residues" evidence="1">
    <location>
        <begin position="348"/>
        <end position="357"/>
    </location>
</feature>
<feature type="compositionally biased region" description="Basic residues" evidence="1">
    <location>
        <begin position="47"/>
        <end position="59"/>
    </location>
</feature>
<feature type="compositionally biased region" description="Low complexity" evidence="1">
    <location>
        <begin position="106"/>
        <end position="121"/>
    </location>
</feature>
<dbReference type="GO" id="GO:0005737">
    <property type="term" value="C:cytoplasm"/>
    <property type="evidence" value="ECO:0007669"/>
    <property type="project" value="TreeGrafter"/>
</dbReference>
<feature type="region of interest" description="Disordered" evidence="1">
    <location>
        <begin position="513"/>
        <end position="549"/>
    </location>
</feature>
<dbReference type="GeneID" id="92180704"/>
<comment type="caution">
    <text evidence="3">The sequence shown here is derived from an EMBL/GenBank/DDBJ whole genome shotgun (WGS) entry which is preliminary data.</text>
</comment>
<accession>A0AAW0YYN8</accession>
<dbReference type="Proteomes" id="UP001388673">
    <property type="component" value="Unassembled WGS sequence"/>
</dbReference>
<dbReference type="Pfam" id="PF04146">
    <property type="entry name" value="YTH"/>
    <property type="match status" value="1"/>
</dbReference>
<dbReference type="RefSeq" id="XP_066802945.1">
    <property type="nucleotide sequence ID" value="XM_066946553.1"/>
</dbReference>
<dbReference type="PROSITE" id="PS50882">
    <property type="entry name" value="YTH"/>
    <property type="match status" value="1"/>
</dbReference>
<dbReference type="PANTHER" id="PTHR12357:SF89">
    <property type="entry name" value="YTH DOMAIN-CONTAINING FAMILY PROTEIN"/>
    <property type="match status" value="1"/>
</dbReference>
<evidence type="ECO:0000256" key="1">
    <source>
        <dbReference type="SAM" id="MobiDB-lite"/>
    </source>
</evidence>
<feature type="domain" description="YTH" evidence="2">
    <location>
        <begin position="640"/>
        <end position="775"/>
    </location>
</feature>
<sequence length="879" mass="95004">MSSAPIVPIRQPRGPTSNSFGAPSNSNNGIVSPSNGPPAPDTESLLRRHNTVSTTRHHQPSASISANPAASSAFHGSASARLRSGGAGAGGSASTGFGGPGGGSGFSRFRSGSLSSSSGPPDVGLVRRGSGRETVRPEKAVPEGGETEEIAMETGSWGKGLARQSSLPSRRMINPVTAIQPEVPKHPAGITSNAPGSMGPPPRPPRRLSVVTQDNSTGPSTQSPSHSVSHSLSSLALFNRPPSYTTDADDQTYIGGNVSRTQSLRAQAKNADTAGLGRSTSLKASGEHYRPIQALSPPSHPTTPHHLFTPPTPPPVSSTAALPPFQLPISDSQSAHNDIGADLKRHQSLTQGYGTSNRVRDRLERSPAVLNMEQREEVRRRTDVRPDAKEEEPPTSPIGPSLWSNSVRPDDGWSRSASQQLQDAFDAMNLGRKMMGSENGLTSGGVGALTLESNVMRQAQPATSAPSARMLGHTGEEPSWVTSLVGADYTPQMTPRLAGPGSTDWQDRDIALRQHQQQQQQHQQQQQQQQQQMAFAQQQMHQQQQRWPDQMLQGQRLSFLQQQQMLAAGAYNAMKNGNAPQGYPPPHLQPDFLGTPFGASPYPSPPGTAVMQQNQDRDVIELARSKGLNPATYDCRPTAARFFVIKSYTEEDVQKSLKHEIWSSTVLGNKRLDAAFRESAEQCPIYLFFSVNGSRHFCGVAQMLTPVDENTTSKVWAQDKWKGIFKVKWIFVRDVPSQALRHIRLTNTPEQKPITNSRDTQELPYEAGCEVLQIFLDHQTKSKTSLLQDFAYYERLSANRNVHGQTPGQSPTPILNSGIMPQGLSPQLQMQMQIQMQSPPLPPIMSMGPPPSPAHMVGNGVGMGMAGVPPVPQIPARFR</sequence>
<dbReference type="InterPro" id="IPR045168">
    <property type="entry name" value="YTH_prot"/>
</dbReference>
<feature type="compositionally biased region" description="Low complexity" evidence="1">
    <location>
        <begin position="514"/>
        <end position="545"/>
    </location>
</feature>
<dbReference type="PANTHER" id="PTHR12357">
    <property type="entry name" value="YTH YT521-B HOMOLOGY DOMAIN-CONTAINING"/>
    <property type="match status" value="1"/>
</dbReference>
<organism evidence="3 4">
    <name type="scientific">Kwoniella newhampshirensis</name>
    <dbReference type="NCBI Taxonomy" id="1651941"/>
    <lineage>
        <taxon>Eukaryota</taxon>
        <taxon>Fungi</taxon>
        <taxon>Dikarya</taxon>
        <taxon>Basidiomycota</taxon>
        <taxon>Agaricomycotina</taxon>
        <taxon>Tremellomycetes</taxon>
        <taxon>Tremellales</taxon>
        <taxon>Cryptococcaceae</taxon>
        <taxon>Kwoniella</taxon>
    </lineage>
</organism>
<dbReference type="CDD" id="cd21134">
    <property type="entry name" value="YTH"/>
    <property type="match status" value="1"/>
</dbReference>
<protein>
    <recommendedName>
        <fullName evidence="2">YTH domain-containing protein</fullName>
    </recommendedName>
</protein>
<dbReference type="EMBL" id="JBCAWK010000006">
    <property type="protein sequence ID" value="KAK8854707.1"/>
    <property type="molecule type" value="Genomic_DNA"/>
</dbReference>
<reference evidence="3 4" key="1">
    <citation type="journal article" date="2024" name="bioRxiv">
        <title>Comparative genomics of Cryptococcus and Kwoniella reveals pathogenesis evolution and contrasting karyotype dynamics via intercentromeric recombination or chromosome fusion.</title>
        <authorList>
            <person name="Coelho M.A."/>
            <person name="David-Palma M."/>
            <person name="Shea T."/>
            <person name="Bowers K."/>
            <person name="McGinley-Smith S."/>
            <person name="Mohammad A.W."/>
            <person name="Gnirke A."/>
            <person name="Yurkov A.M."/>
            <person name="Nowrousian M."/>
            <person name="Sun S."/>
            <person name="Cuomo C.A."/>
            <person name="Heitman J."/>
        </authorList>
    </citation>
    <scope>NUCLEOTIDE SEQUENCE [LARGE SCALE GENOMIC DNA]</scope>
    <source>
        <strain evidence="3 4">CBS 13917</strain>
    </source>
</reference>
<evidence type="ECO:0000259" key="2">
    <source>
        <dbReference type="PROSITE" id="PS50882"/>
    </source>
</evidence>
<feature type="region of interest" description="Disordered" evidence="1">
    <location>
        <begin position="345"/>
        <end position="418"/>
    </location>
</feature>
<dbReference type="InterPro" id="IPR007275">
    <property type="entry name" value="YTH_domain"/>
</dbReference>
<feature type="compositionally biased region" description="Basic and acidic residues" evidence="1">
    <location>
        <begin position="373"/>
        <end position="392"/>
    </location>
</feature>
<feature type="compositionally biased region" description="Polar residues" evidence="1">
    <location>
        <begin position="14"/>
        <end position="34"/>
    </location>
</feature>
<dbReference type="GO" id="GO:0003729">
    <property type="term" value="F:mRNA binding"/>
    <property type="evidence" value="ECO:0007669"/>
    <property type="project" value="TreeGrafter"/>
</dbReference>
<name>A0AAW0YYN8_9TREE</name>
<evidence type="ECO:0000313" key="4">
    <source>
        <dbReference type="Proteomes" id="UP001388673"/>
    </source>
</evidence>
<dbReference type="KEGG" id="kne:92180704"/>